<accession>A0ABV4BCN4</accession>
<evidence type="ECO:0000259" key="2">
    <source>
        <dbReference type="PROSITE" id="PS51724"/>
    </source>
</evidence>
<protein>
    <submittedName>
        <fullName evidence="3">SPOR domain-containing protein</fullName>
    </submittedName>
</protein>
<feature type="region of interest" description="Disordered" evidence="1">
    <location>
        <begin position="191"/>
        <end position="243"/>
    </location>
</feature>
<organism evidence="3 4">
    <name type="scientific">Thioalkalicoccus limnaeus</name>
    <dbReference type="NCBI Taxonomy" id="120681"/>
    <lineage>
        <taxon>Bacteria</taxon>
        <taxon>Pseudomonadati</taxon>
        <taxon>Pseudomonadota</taxon>
        <taxon>Gammaproteobacteria</taxon>
        <taxon>Chromatiales</taxon>
        <taxon>Chromatiaceae</taxon>
        <taxon>Thioalkalicoccus</taxon>
    </lineage>
</organism>
<reference evidence="3 4" key="1">
    <citation type="submission" date="2024-05" db="EMBL/GenBank/DDBJ databases">
        <title>Genome Sequence and Characterization of the New Strain Purple Sulfur Bacterium of Genus Thioalkalicoccus.</title>
        <authorList>
            <person name="Bryantseva I.A."/>
            <person name="Kyndt J.A."/>
            <person name="Imhoff J.F."/>
        </authorList>
    </citation>
    <scope>NUCLEOTIDE SEQUENCE [LARGE SCALE GENOMIC DNA]</scope>
    <source>
        <strain evidence="3 4">Um2</strain>
    </source>
</reference>
<keyword evidence="4" id="KW-1185">Reference proteome</keyword>
<feature type="region of interest" description="Disordered" evidence="1">
    <location>
        <begin position="104"/>
        <end position="131"/>
    </location>
</feature>
<dbReference type="InterPro" id="IPR007730">
    <property type="entry name" value="SPOR-like_dom"/>
</dbReference>
<feature type="region of interest" description="Disordered" evidence="1">
    <location>
        <begin position="273"/>
        <end position="300"/>
    </location>
</feature>
<evidence type="ECO:0000313" key="4">
    <source>
        <dbReference type="Proteomes" id="UP001564408"/>
    </source>
</evidence>
<evidence type="ECO:0000256" key="1">
    <source>
        <dbReference type="SAM" id="MobiDB-lite"/>
    </source>
</evidence>
<sequence length="383" mass="39836">MVSVLYRPAVLEWPSALAMPSPGLSGQEVLGVPSRRIADGGDGIQIGPGVASGGPDGIAGDSAGAIVDLPAREMDTLGLATRLNDLSMRLDLVTRQLETLVAEAGQRPVAAPEDSDGRSSLTADGSPDPVVPVAAASEDQAVDVVVDRPFQAVDKEHPDLVAWDQDGSAEAAAIADGRDDSVSWNEARLAVATSDGPLDDATQDPPADAMDDPEASTPQGFDEASSDATQQASAPLGESGLAVDRSGRDSAALARLQRLAAVLEEEIMGLAQATATEGAVSRADEQTADTARPGEDPGVFEQGVVTPEDEWFINLIAVRRESAAVDLQRAYRDKGVDTRVVAIGNGDLWGVRVGGFGSRQQAVDRSTDIKSALGIDEVWITRQ</sequence>
<dbReference type="Pfam" id="PF05036">
    <property type="entry name" value="SPOR"/>
    <property type="match status" value="1"/>
</dbReference>
<name>A0ABV4BCN4_9GAMM</name>
<comment type="caution">
    <text evidence="3">The sequence shown here is derived from an EMBL/GenBank/DDBJ whole genome shotgun (WGS) entry which is preliminary data.</text>
</comment>
<dbReference type="Gene3D" id="3.30.70.1070">
    <property type="entry name" value="Sporulation related repeat"/>
    <property type="match status" value="1"/>
</dbReference>
<evidence type="ECO:0000313" key="3">
    <source>
        <dbReference type="EMBL" id="MEY6431925.1"/>
    </source>
</evidence>
<gene>
    <name evidence="3" type="ORF">ABC977_05820</name>
</gene>
<dbReference type="InterPro" id="IPR036680">
    <property type="entry name" value="SPOR-like_sf"/>
</dbReference>
<dbReference type="PROSITE" id="PS51724">
    <property type="entry name" value="SPOR"/>
    <property type="match status" value="1"/>
</dbReference>
<dbReference type="SUPFAM" id="SSF110997">
    <property type="entry name" value="Sporulation related repeat"/>
    <property type="match status" value="1"/>
</dbReference>
<feature type="domain" description="SPOR" evidence="2">
    <location>
        <begin position="305"/>
        <end position="382"/>
    </location>
</feature>
<dbReference type="EMBL" id="JBDKXB010000005">
    <property type="protein sequence ID" value="MEY6431925.1"/>
    <property type="molecule type" value="Genomic_DNA"/>
</dbReference>
<dbReference type="Proteomes" id="UP001564408">
    <property type="component" value="Unassembled WGS sequence"/>
</dbReference>
<proteinExistence type="predicted"/>